<dbReference type="RefSeq" id="WP_209864641.1">
    <property type="nucleotide sequence ID" value="NZ_JAGGLD010000006.1"/>
</dbReference>
<keyword evidence="2" id="KW-1185">Reference proteome</keyword>
<evidence type="ECO:0000313" key="1">
    <source>
        <dbReference type="EMBL" id="MBP2002132.1"/>
    </source>
</evidence>
<evidence type="ECO:0000313" key="2">
    <source>
        <dbReference type="Proteomes" id="UP001519288"/>
    </source>
</evidence>
<dbReference type="Proteomes" id="UP001519288">
    <property type="component" value="Unassembled WGS sequence"/>
</dbReference>
<reference evidence="1 2" key="1">
    <citation type="submission" date="2021-03" db="EMBL/GenBank/DDBJ databases">
        <title>Genomic Encyclopedia of Type Strains, Phase IV (KMG-IV): sequencing the most valuable type-strain genomes for metagenomic binning, comparative biology and taxonomic classification.</title>
        <authorList>
            <person name="Goeker M."/>
        </authorList>
    </citation>
    <scope>NUCLEOTIDE SEQUENCE [LARGE SCALE GENOMIC DNA]</scope>
    <source>
        <strain evidence="1 2">DSM 26806</strain>
    </source>
</reference>
<name>A0ABS4JK93_9BACL</name>
<comment type="caution">
    <text evidence="1">The sequence shown here is derived from an EMBL/GenBank/DDBJ whole genome shotgun (WGS) entry which is preliminary data.</text>
</comment>
<organism evidence="1 2">
    <name type="scientific">Paenibacillus shirakamiensis</name>
    <dbReference type="NCBI Taxonomy" id="1265935"/>
    <lineage>
        <taxon>Bacteria</taxon>
        <taxon>Bacillati</taxon>
        <taxon>Bacillota</taxon>
        <taxon>Bacilli</taxon>
        <taxon>Bacillales</taxon>
        <taxon>Paenibacillaceae</taxon>
        <taxon>Paenibacillus</taxon>
    </lineage>
</organism>
<dbReference type="EMBL" id="JAGGLD010000006">
    <property type="protein sequence ID" value="MBP2002132.1"/>
    <property type="molecule type" value="Genomic_DNA"/>
</dbReference>
<accession>A0ABS4JK93</accession>
<gene>
    <name evidence="1" type="ORF">J2Z69_003189</name>
</gene>
<protein>
    <submittedName>
        <fullName evidence="1">Uncharacterized protein</fullName>
    </submittedName>
</protein>
<proteinExistence type="predicted"/>
<sequence>MNRVCLSEQEVKLELILSIAKSQTALARILDSLADVTDHADISAKQMEEHIRLLTDYQCAMAESLTGIRLHRKYYGTPTLPWINEALYQAAYAARGVQGEE</sequence>